<evidence type="ECO:0000256" key="2">
    <source>
        <dbReference type="ARBA" id="ARBA00022692"/>
    </source>
</evidence>
<dbReference type="GO" id="GO:0016887">
    <property type="term" value="F:ATP hydrolysis activity"/>
    <property type="evidence" value="ECO:0007669"/>
    <property type="project" value="InterPro"/>
</dbReference>
<keyword evidence="4 10" id="KW-0067">ATP-binding</keyword>
<dbReference type="PANTHER" id="PTHR43394:SF1">
    <property type="entry name" value="ATP-BINDING CASSETTE SUB-FAMILY B MEMBER 10, MITOCHONDRIAL"/>
    <property type="match status" value="1"/>
</dbReference>
<evidence type="ECO:0000259" key="8">
    <source>
        <dbReference type="PROSITE" id="PS50893"/>
    </source>
</evidence>
<keyword evidence="2 7" id="KW-0812">Transmembrane</keyword>
<gene>
    <name evidence="10" type="ORF">EJ903_23235</name>
</gene>
<dbReference type="InterPro" id="IPR039421">
    <property type="entry name" value="Type_1_exporter"/>
</dbReference>
<dbReference type="PROSITE" id="PS50893">
    <property type="entry name" value="ABC_TRANSPORTER_2"/>
    <property type="match status" value="1"/>
</dbReference>
<feature type="transmembrane region" description="Helical" evidence="7">
    <location>
        <begin position="69"/>
        <end position="90"/>
    </location>
</feature>
<keyword evidence="6 7" id="KW-0472">Membrane</keyword>
<evidence type="ECO:0000259" key="9">
    <source>
        <dbReference type="PROSITE" id="PS50929"/>
    </source>
</evidence>
<feature type="transmembrane region" description="Helical" evidence="7">
    <location>
        <begin position="171"/>
        <end position="187"/>
    </location>
</feature>
<feature type="transmembrane region" description="Helical" evidence="7">
    <location>
        <begin position="248"/>
        <end position="270"/>
    </location>
</feature>
<dbReference type="PANTHER" id="PTHR43394">
    <property type="entry name" value="ATP-DEPENDENT PERMEASE MDL1, MITOCHONDRIAL"/>
    <property type="match status" value="1"/>
</dbReference>
<dbReference type="GO" id="GO:0005886">
    <property type="term" value="C:plasma membrane"/>
    <property type="evidence" value="ECO:0007669"/>
    <property type="project" value="UniProtKB-SubCell"/>
</dbReference>
<keyword evidence="11" id="KW-1185">Reference proteome</keyword>
<dbReference type="SMART" id="SM00382">
    <property type="entry name" value="AAA"/>
    <property type="match status" value="1"/>
</dbReference>
<evidence type="ECO:0000256" key="7">
    <source>
        <dbReference type="SAM" id="Phobius"/>
    </source>
</evidence>
<dbReference type="GO" id="GO:0005524">
    <property type="term" value="F:ATP binding"/>
    <property type="evidence" value="ECO:0007669"/>
    <property type="project" value="UniProtKB-KW"/>
</dbReference>
<dbReference type="RefSeq" id="WP_148105299.1">
    <property type="nucleotide sequence ID" value="NZ_JBHUCY010000063.1"/>
</dbReference>
<proteinExistence type="predicted"/>
<evidence type="ECO:0000256" key="4">
    <source>
        <dbReference type="ARBA" id="ARBA00022840"/>
    </source>
</evidence>
<dbReference type="InterPro" id="IPR003593">
    <property type="entry name" value="AAA+_ATPase"/>
</dbReference>
<dbReference type="Pfam" id="PF00664">
    <property type="entry name" value="ABC_membrane"/>
    <property type="match status" value="1"/>
</dbReference>
<comment type="caution">
    <text evidence="10">The sequence shown here is derived from an EMBL/GenBank/DDBJ whole genome shotgun (WGS) entry which is preliminary data.</text>
</comment>
<dbReference type="Pfam" id="PF00005">
    <property type="entry name" value="ABC_tran"/>
    <property type="match status" value="1"/>
</dbReference>
<dbReference type="Proteomes" id="UP000277007">
    <property type="component" value="Unassembled WGS sequence"/>
</dbReference>
<dbReference type="InterPro" id="IPR017871">
    <property type="entry name" value="ABC_transporter-like_CS"/>
</dbReference>
<dbReference type="EMBL" id="RXMA01000035">
    <property type="protein sequence ID" value="RTR15087.1"/>
    <property type="molecule type" value="Genomic_DNA"/>
</dbReference>
<dbReference type="InterPro" id="IPR027417">
    <property type="entry name" value="P-loop_NTPase"/>
</dbReference>
<dbReference type="AlphaFoldDB" id="A0A3S0JEJ9"/>
<protein>
    <submittedName>
        <fullName evidence="10">ABC transporter ATP-binding protein</fullName>
    </submittedName>
</protein>
<evidence type="ECO:0000256" key="6">
    <source>
        <dbReference type="ARBA" id="ARBA00023136"/>
    </source>
</evidence>
<keyword evidence="5 7" id="KW-1133">Transmembrane helix</keyword>
<dbReference type="PROSITE" id="PS00211">
    <property type="entry name" value="ABC_TRANSPORTER_1"/>
    <property type="match status" value="1"/>
</dbReference>
<evidence type="ECO:0000256" key="3">
    <source>
        <dbReference type="ARBA" id="ARBA00022741"/>
    </source>
</evidence>
<dbReference type="InterPro" id="IPR003439">
    <property type="entry name" value="ABC_transporter-like_ATP-bd"/>
</dbReference>
<organism evidence="10 11">
    <name type="scientific">Azospirillum griseum</name>
    <dbReference type="NCBI Taxonomy" id="2496639"/>
    <lineage>
        <taxon>Bacteria</taxon>
        <taxon>Pseudomonadati</taxon>
        <taxon>Pseudomonadota</taxon>
        <taxon>Alphaproteobacteria</taxon>
        <taxon>Rhodospirillales</taxon>
        <taxon>Azospirillaceae</taxon>
        <taxon>Azospirillum</taxon>
    </lineage>
</organism>
<dbReference type="InterPro" id="IPR011527">
    <property type="entry name" value="ABC1_TM_dom"/>
</dbReference>
<feature type="transmembrane region" description="Helical" evidence="7">
    <location>
        <begin position="28"/>
        <end position="49"/>
    </location>
</feature>
<dbReference type="SUPFAM" id="SSF90123">
    <property type="entry name" value="ABC transporter transmembrane region"/>
    <property type="match status" value="1"/>
</dbReference>
<dbReference type="InterPro" id="IPR036640">
    <property type="entry name" value="ABC1_TM_sf"/>
</dbReference>
<evidence type="ECO:0000256" key="5">
    <source>
        <dbReference type="ARBA" id="ARBA00022989"/>
    </source>
</evidence>
<accession>A0A3S0JEJ9</accession>
<evidence type="ECO:0000256" key="1">
    <source>
        <dbReference type="ARBA" id="ARBA00004651"/>
    </source>
</evidence>
<dbReference type="SUPFAM" id="SSF52540">
    <property type="entry name" value="P-loop containing nucleoside triphosphate hydrolases"/>
    <property type="match status" value="1"/>
</dbReference>
<feature type="transmembrane region" description="Helical" evidence="7">
    <location>
        <begin position="146"/>
        <end position="165"/>
    </location>
</feature>
<sequence>MPARPPDLPADTAPLRWVWSFVRPQRGALLASVGLSLVAAAVGLAQPWLTQRIVDDGLLARDASTLVTLALAMVGVGLLANLLGGVNRWIYTRASARVLFGLRESLYGHLQRLPPRFYARWSAGDVLSRLDGDLAEVQRFTVDGPLSAVNALFTLAGSVALMALIDPALTIIAFVLLPGQVLFLRAARPWVDRTTRAVRDGTAAVSGFCVQRLSAMKLIQSVGAEAQEAQRLAGLNHSLLGHVLRQQMVSFVTGGVPGLMASASTAAVFLWGGLRVIEGGMSLGALIAFTAYLGRASGPVQSLLGLVTAAQRTRVSLDRVGELWRERPAVSPPAQPLDLPPGPLALSAEGVTFGPDPASPVLRGLSLAVPAGAKIGILGPSGVGKSTLVDLLHRHEDPHSGRIRLNGVDLRDLSPAALRGRVAVLGQDAPLLPGSVADNLRFGMPDLADDALRAAVAAAQLADWLDRLPQGLDTPVGAWASALSGGQRQRIALARCLLRRPDLLVLDEPVSALDADSAARLTAAIDRLFAADAGTPCTRIVISHRAEALVGCDAVYRLEDGRLHPVAAAEAA</sequence>
<name>A0A3S0JEJ9_9PROT</name>
<dbReference type="Gene3D" id="3.40.50.300">
    <property type="entry name" value="P-loop containing nucleotide triphosphate hydrolases"/>
    <property type="match status" value="1"/>
</dbReference>
<feature type="domain" description="ABC transporter" evidence="8">
    <location>
        <begin position="346"/>
        <end position="571"/>
    </location>
</feature>
<evidence type="ECO:0000313" key="11">
    <source>
        <dbReference type="Proteomes" id="UP000277007"/>
    </source>
</evidence>
<keyword evidence="3" id="KW-0547">Nucleotide-binding</keyword>
<dbReference type="CDD" id="cd07346">
    <property type="entry name" value="ABC_6TM_exporters"/>
    <property type="match status" value="1"/>
</dbReference>
<dbReference type="CDD" id="cd03228">
    <property type="entry name" value="ABCC_MRP_Like"/>
    <property type="match status" value="1"/>
</dbReference>
<dbReference type="Gene3D" id="1.20.1560.10">
    <property type="entry name" value="ABC transporter type 1, transmembrane domain"/>
    <property type="match status" value="1"/>
</dbReference>
<reference evidence="10 11" key="1">
    <citation type="submission" date="2018-12" db="EMBL/GenBank/DDBJ databases">
        <authorList>
            <person name="Yang Y."/>
        </authorList>
    </citation>
    <scope>NUCLEOTIDE SEQUENCE [LARGE SCALE GENOMIC DNA]</scope>
    <source>
        <strain evidence="10 11">L-25-5w-1</strain>
    </source>
</reference>
<dbReference type="OrthoDB" id="5288404at2"/>
<feature type="domain" description="ABC transmembrane type-1" evidence="9">
    <location>
        <begin position="30"/>
        <end position="312"/>
    </location>
</feature>
<dbReference type="PROSITE" id="PS50929">
    <property type="entry name" value="ABC_TM1F"/>
    <property type="match status" value="1"/>
</dbReference>
<comment type="subcellular location">
    <subcellularLocation>
        <location evidence="1">Cell membrane</location>
        <topology evidence="1">Multi-pass membrane protein</topology>
    </subcellularLocation>
</comment>
<dbReference type="GO" id="GO:0015421">
    <property type="term" value="F:ABC-type oligopeptide transporter activity"/>
    <property type="evidence" value="ECO:0007669"/>
    <property type="project" value="TreeGrafter"/>
</dbReference>
<evidence type="ECO:0000313" key="10">
    <source>
        <dbReference type="EMBL" id="RTR15087.1"/>
    </source>
</evidence>